<feature type="domain" description="ABC transmembrane type-1" evidence="9">
    <location>
        <begin position="54"/>
        <end position="252"/>
    </location>
</feature>
<dbReference type="InterPro" id="IPR000515">
    <property type="entry name" value="MetI-like"/>
</dbReference>
<evidence type="ECO:0000256" key="2">
    <source>
        <dbReference type="ARBA" id="ARBA00022448"/>
    </source>
</evidence>
<keyword evidence="5 8" id="KW-0812">Transmembrane</keyword>
<evidence type="ECO:0000256" key="5">
    <source>
        <dbReference type="ARBA" id="ARBA00022692"/>
    </source>
</evidence>
<feature type="transmembrane region" description="Helical" evidence="8">
    <location>
        <begin position="12"/>
        <end position="33"/>
    </location>
</feature>
<sequence length="511" mass="55589">MVSSLRYPLSVLVWLAMAVIYIPLLPAGAMLVTPALSQANWQSLADDPQLPQALAATLVSAIIATLGALVIALFFITALWPGERWRRLCSHLPWLLAVPHVAFATSVLLTFAEGGLFYQVCTFCSPQLDRYGIGLGLTLAVKEGAFVLWAIYAVLPETRLAQQNVVLQTLGYGRIQRLCWLVLPTIAPALGAVMLAVLAWSLSVVDMAIILGPGNPPTLAVLAWQWLSQGDAQQQAKGMLLCLVLLTLLALLAALGYGVWKAWRHTLPGLSGIRHSSALVVPEKTLSWLLPGCGILCAIVLLFLARHEDVARSFIATSLALGLLSSLLALALIVIWLEWGPQRGAQWVWLPLALPALPIVSGQYVVALTLGIDRHFTAVLWSHLLWVVPWMLLVLQPAWRRLDPRLILTARTLGWRRAKIFWLLKCPLLVRPALLAFATGFSVSMAQYMPTLWLGAGRFATLNTETVALSSGGSIPVLAQRALGLLLVTGIIFGIAALLSRLAGRYRRGLR</sequence>
<keyword evidence="2" id="KW-0813">Transport</keyword>
<evidence type="ECO:0000256" key="6">
    <source>
        <dbReference type="ARBA" id="ARBA00022989"/>
    </source>
</evidence>
<evidence type="ECO:0000256" key="7">
    <source>
        <dbReference type="ARBA" id="ARBA00023136"/>
    </source>
</evidence>
<feature type="transmembrane region" description="Helical" evidence="8">
    <location>
        <begin position="178"/>
        <end position="202"/>
    </location>
</feature>
<name>A0A7T0DZK0_9ENTR</name>
<dbReference type="AlphaFoldDB" id="A0A7T0DZK0"/>
<dbReference type="GO" id="GO:0005886">
    <property type="term" value="C:plasma membrane"/>
    <property type="evidence" value="ECO:0007669"/>
    <property type="project" value="UniProtKB-SubCell"/>
</dbReference>
<dbReference type="PROSITE" id="PS50928">
    <property type="entry name" value="ABC_TM1"/>
    <property type="match status" value="1"/>
</dbReference>
<evidence type="ECO:0000256" key="1">
    <source>
        <dbReference type="ARBA" id="ARBA00004429"/>
    </source>
</evidence>
<feature type="transmembrane region" description="Helical" evidence="8">
    <location>
        <begin position="239"/>
        <end position="260"/>
    </location>
</feature>
<evidence type="ECO:0000256" key="4">
    <source>
        <dbReference type="ARBA" id="ARBA00022519"/>
    </source>
</evidence>
<dbReference type="GO" id="GO:0055085">
    <property type="term" value="P:transmembrane transport"/>
    <property type="evidence" value="ECO:0007669"/>
    <property type="project" value="InterPro"/>
</dbReference>
<feature type="transmembrane region" description="Helical" evidence="8">
    <location>
        <begin position="53"/>
        <end position="80"/>
    </location>
</feature>
<dbReference type="Gene3D" id="1.10.3720.10">
    <property type="entry name" value="MetI-like"/>
    <property type="match status" value="2"/>
</dbReference>
<keyword evidence="3" id="KW-1003">Cell membrane</keyword>
<proteinExistence type="predicted"/>
<feature type="transmembrane region" description="Helical" evidence="8">
    <location>
        <begin position="131"/>
        <end position="155"/>
    </location>
</feature>
<feature type="transmembrane region" description="Helical" evidence="8">
    <location>
        <begin position="286"/>
        <end position="305"/>
    </location>
</feature>
<evidence type="ECO:0000256" key="3">
    <source>
        <dbReference type="ARBA" id="ARBA00022475"/>
    </source>
</evidence>
<feature type="transmembrane region" description="Helical" evidence="8">
    <location>
        <begin position="208"/>
        <end position="227"/>
    </location>
</feature>
<dbReference type="InterPro" id="IPR035906">
    <property type="entry name" value="MetI-like_sf"/>
</dbReference>
<dbReference type="SUPFAM" id="SSF161098">
    <property type="entry name" value="MetI-like"/>
    <property type="match status" value="2"/>
</dbReference>
<evidence type="ECO:0000259" key="9">
    <source>
        <dbReference type="PROSITE" id="PS50928"/>
    </source>
</evidence>
<protein>
    <submittedName>
        <fullName evidence="10">Thiamine ABC transporter permease</fullName>
    </submittedName>
</protein>
<evidence type="ECO:0000256" key="8">
    <source>
        <dbReference type="SAM" id="Phobius"/>
    </source>
</evidence>
<feature type="transmembrane region" description="Helical" evidence="8">
    <location>
        <begin position="482"/>
        <end position="503"/>
    </location>
</feature>
<dbReference type="PANTHER" id="PTHR30183">
    <property type="entry name" value="MOLYBDENUM TRANSPORT SYSTEM PERMEASE PROTEIN MODB"/>
    <property type="match status" value="1"/>
</dbReference>
<organism evidence="10">
    <name type="scientific">Enterobacter mori</name>
    <dbReference type="NCBI Taxonomy" id="539813"/>
    <lineage>
        <taxon>Bacteria</taxon>
        <taxon>Pseudomonadati</taxon>
        <taxon>Pseudomonadota</taxon>
        <taxon>Gammaproteobacteria</taxon>
        <taxon>Enterobacterales</taxon>
        <taxon>Enterobacteriaceae</taxon>
        <taxon>Enterobacter</taxon>
    </lineage>
</organism>
<feature type="transmembrane region" description="Helical" evidence="8">
    <location>
        <begin position="92"/>
        <end position="111"/>
    </location>
</feature>
<dbReference type="CDD" id="cd06261">
    <property type="entry name" value="TM_PBP2"/>
    <property type="match status" value="1"/>
</dbReference>
<feature type="transmembrane region" description="Helical" evidence="8">
    <location>
        <begin position="420"/>
        <end position="443"/>
    </location>
</feature>
<comment type="subcellular location">
    <subcellularLocation>
        <location evidence="1">Cell inner membrane</location>
        <topology evidence="1">Multi-pass membrane protein</topology>
    </subcellularLocation>
</comment>
<keyword evidence="4" id="KW-0997">Cell inner membrane</keyword>
<dbReference type="PANTHER" id="PTHR30183:SF6">
    <property type="entry name" value="INNER MEMBRANE ABC TRANSPORTER PERMEASE PROTEIN YNJC"/>
    <property type="match status" value="1"/>
</dbReference>
<accession>A0A7T0DZK0</accession>
<evidence type="ECO:0000313" key="10">
    <source>
        <dbReference type="EMBL" id="QPK02268.1"/>
    </source>
</evidence>
<gene>
    <name evidence="10" type="ORF">IDM36_09245</name>
</gene>
<keyword evidence="7 8" id="KW-0472">Membrane</keyword>
<dbReference type="EMBL" id="CP061801">
    <property type="protein sequence ID" value="QPK02268.1"/>
    <property type="molecule type" value="Genomic_DNA"/>
</dbReference>
<feature type="transmembrane region" description="Helical" evidence="8">
    <location>
        <begin position="314"/>
        <end position="337"/>
    </location>
</feature>
<reference evidence="10" key="1">
    <citation type="submission" date="2020-09" db="EMBL/GenBank/DDBJ databases">
        <title>First Report of a novel Colistin-Resistant species of Enterobacter cloacae complex Producing MCR-5 isolated from hospital sewage water.</title>
        <authorList>
            <person name="Zhou K."/>
        </authorList>
    </citation>
    <scope>NUCLEOTIDE SEQUENCE [LARGE SCALE GENOMIC DNA]</scope>
    <source>
        <strain evidence="10">HSW1412</strain>
    </source>
</reference>
<keyword evidence="6 8" id="KW-1133">Transmembrane helix</keyword>